<organism evidence="1 2">
    <name type="scientific">Cupriavidus taiwanensis</name>
    <dbReference type="NCBI Taxonomy" id="164546"/>
    <lineage>
        <taxon>Bacteria</taxon>
        <taxon>Pseudomonadati</taxon>
        <taxon>Pseudomonadota</taxon>
        <taxon>Betaproteobacteria</taxon>
        <taxon>Burkholderiales</taxon>
        <taxon>Burkholderiaceae</taxon>
        <taxon>Cupriavidus</taxon>
    </lineage>
</organism>
<accession>A0A976G1Y9</accession>
<dbReference type="AlphaFoldDB" id="A0A976G1Y9"/>
<proteinExistence type="predicted"/>
<sequence>MHSTVLAKLEGSLPQALLRSHIAEVAATAMQLNLAHAVTSGDRMQPFPSPLQKQTHIFADFVCCYDPIAPTTVGTHALACQAGHPSIAKGEGYIDFRTYLRWRPDHARRDGHCRRCHKHHRQSCHGTCRGHDSLSPVQGRFPYPRGQRNYHCAPGRNARTNTG</sequence>
<dbReference type="EMBL" id="OFTH01000018">
    <property type="protein sequence ID" value="SOZ59753.1"/>
    <property type="molecule type" value="Genomic_DNA"/>
</dbReference>
<dbReference type="Proteomes" id="UP000256952">
    <property type="component" value="Chromosome CBM2613_a"/>
</dbReference>
<reference evidence="1 2" key="1">
    <citation type="submission" date="2018-01" db="EMBL/GenBank/DDBJ databases">
        <authorList>
            <person name="Clerissi C."/>
        </authorList>
    </citation>
    <scope>NUCLEOTIDE SEQUENCE [LARGE SCALE GENOMIC DNA]</scope>
    <source>
        <strain evidence="1">Cupriavidus taiwanensis STM 8556</strain>
    </source>
</reference>
<evidence type="ECO:0000313" key="2">
    <source>
        <dbReference type="Proteomes" id="UP000256952"/>
    </source>
</evidence>
<comment type="caution">
    <text evidence="1">The sequence shown here is derived from an EMBL/GenBank/DDBJ whole genome shotgun (WGS) entry which is preliminary data.</text>
</comment>
<evidence type="ECO:0000313" key="1">
    <source>
        <dbReference type="EMBL" id="SOZ59753.1"/>
    </source>
</evidence>
<name>A0A976G1Y9_9BURK</name>
<protein>
    <submittedName>
        <fullName evidence="1">Uncharacterized protein</fullName>
    </submittedName>
</protein>
<gene>
    <name evidence="1" type="ORF">CBM2613_A250366</name>
</gene>